<comment type="caution">
    <text evidence="1">The sequence shown here is derived from an EMBL/GenBank/DDBJ whole genome shotgun (WGS) entry which is preliminary data.</text>
</comment>
<protein>
    <recommendedName>
        <fullName evidence="3">Alpha/beta hydrolase family</fullName>
    </recommendedName>
</protein>
<proteinExistence type="predicted"/>
<reference evidence="1 2" key="1">
    <citation type="submission" date="2018-06" db="EMBL/GenBank/DDBJ databases">
        <authorList>
            <consortium name="Pathogen Informatics"/>
            <person name="Doyle S."/>
        </authorList>
    </citation>
    <scope>NUCLEOTIDE SEQUENCE [LARGE SCALE GENOMIC DNA]</scope>
    <source>
        <strain evidence="1 2">NCTC11535</strain>
    </source>
</reference>
<name>A0ABY1VNV5_9ACTO</name>
<evidence type="ECO:0008006" key="3">
    <source>
        <dbReference type="Google" id="ProtNLM"/>
    </source>
</evidence>
<dbReference type="SUPFAM" id="SSF53474">
    <property type="entry name" value="alpha/beta-Hydrolases"/>
    <property type="match status" value="1"/>
</dbReference>
<evidence type="ECO:0000313" key="2">
    <source>
        <dbReference type="Proteomes" id="UP000250006"/>
    </source>
</evidence>
<dbReference type="Gene3D" id="3.40.50.1820">
    <property type="entry name" value="alpha/beta hydrolase"/>
    <property type="match status" value="1"/>
</dbReference>
<evidence type="ECO:0000313" key="1">
    <source>
        <dbReference type="EMBL" id="SPT53604.1"/>
    </source>
</evidence>
<dbReference type="EMBL" id="UAPQ01000007">
    <property type="protein sequence ID" value="SPT53604.1"/>
    <property type="molecule type" value="Genomic_DNA"/>
</dbReference>
<accession>A0ABY1VNV5</accession>
<dbReference type="InterPro" id="IPR029058">
    <property type="entry name" value="AB_hydrolase_fold"/>
</dbReference>
<dbReference type="Proteomes" id="UP000250006">
    <property type="component" value="Unassembled WGS sequence"/>
</dbReference>
<gene>
    <name evidence="1" type="ORF">NCTC11535_01275</name>
</gene>
<keyword evidence="2" id="KW-1185">Reference proteome</keyword>
<sequence>MLPVVTLPAQRVAPAAGAGLPYFGGMPEVRIDTPRGITLAATLELPEGAEPLSPEALEGNAVLVREAGQDAARDLGVVILAHDFLADRHGLAGRLDHVGAAYREAGLATLAFDFSGLGASEDDVITLAGEVEDLRAVSGWLAERGFTRQGVHANGFGATAALLARPELVRTAVAVGMIIGPQSILWEEVFSPEQLDELDQHGLTRVPDDNANGRQWDVLSKETLVDVSMQDPQKVLAEVAWPVLLLHGALANEFPGTAEAAAQGFQLLPQGSRLAQVQADDCEQTLAEVARLGVDWMRQYLG</sequence>
<organism evidence="1 2">
    <name type="scientific">Actinomyces bovis</name>
    <dbReference type="NCBI Taxonomy" id="1658"/>
    <lineage>
        <taxon>Bacteria</taxon>
        <taxon>Bacillati</taxon>
        <taxon>Actinomycetota</taxon>
        <taxon>Actinomycetes</taxon>
        <taxon>Actinomycetales</taxon>
        <taxon>Actinomycetaceae</taxon>
        <taxon>Actinomyces</taxon>
    </lineage>
</organism>